<dbReference type="RefSeq" id="WP_355668471.1">
    <property type="nucleotide sequence ID" value="NZ_JBEXRX010000283.1"/>
</dbReference>
<accession>A0ABV2VYD8</accession>
<feature type="compositionally biased region" description="Low complexity" evidence="1">
    <location>
        <begin position="40"/>
        <end position="49"/>
    </location>
</feature>
<protein>
    <recommendedName>
        <fullName evidence="5">Lipoprotein</fullName>
    </recommendedName>
</protein>
<keyword evidence="4" id="KW-1185">Reference proteome</keyword>
<feature type="chain" id="PRO_5046357469" description="Lipoprotein" evidence="2">
    <location>
        <begin position="25"/>
        <end position="211"/>
    </location>
</feature>
<gene>
    <name evidence="3" type="ORF">ABZ071_35125</name>
</gene>
<evidence type="ECO:0000256" key="2">
    <source>
        <dbReference type="SAM" id="SignalP"/>
    </source>
</evidence>
<feature type="region of interest" description="Disordered" evidence="1">
    <location>
        <begin position="27"/>
        <end position="52"/>
    </location>
</feature>
<organism evidence="3 4">
    <name type="scientific">Micromonospora fulviviridis</name>
    <dbReference type="NCBI Taxonomy" id="47860"/>
    <lineage>
        <taxon>Bacteria</taxon>
        <taxon>Bacillati</taxon>
        <taxon>Actinomycetota</taxon>
        <taxon>Actinomycetes</taxon>
        <taxon>Micromonosporales</taxon>
        <taxon>Micromonosporaceae</taxon>
        <taxon>Micromonospora</taxon>
    </lineage>
</organism>
<keyword evidence="2" id="KW-0732">Signal</keyword>
<reference evidence="3 4" key="1">
    <citation type="submission" date="2024-06" db="EMBL/GenBank/DDBJ databases">
        <title>The Natural Products Discovery Center: Release of the First 8490 Sequenced Strains for Exploring Actinobacteria Biosynthetic Diversity.</title>
        <authorList>
            <person name="Kalkreuter E."/>
            <person name="Kautsar S.A."/>
            <person name="Yang D."/>
            <person name="Bader C.D."/>
            <person name="Teijaro C.N."/>
            <person name="Fluegel L."/>
            <person name="Davis C.M."/>
            <person name="Simpson J.R."/>
            <person name="Lauterbach L."/>
            <person name="Steele A.D."/>
            <person name="Gui C."/>
            <person name="Meng S."/>
            <person name="Li G."/>
            <person name="Viehrig K."/>
            <person name="Ye F."/>
            <person name="Su P."/>
            <person name="Kiefer A.F."/>
            <person name="Nichols A."/>
            <person name="Cepeda A.J."/>
            <person name="Yan W."/>
            <person name="Fan B."/>
            <person name="Jiang Y."/>
            <person name="Adhikari A."/>
            <person name="Zheng C.-J."/>
            <person name="Schuster L."/>
            <person name="Cowan T.M."/>
            <person name="Smanski M.J."/>
            <person name="Chevrette M.G."/>
            <person name="De Carvalho L.P.S."/>
            <person name="Shen B."/>
        </authorList>
    </citation>
    <scope>NUCLEOTIDE SEQUENCE [LARGE SCALE GENOMIC DNA]</scope>
    <source>
        <strain evidence="3 4">NPDC006286</strain>
    </source>
</reference>
<dbReference type="EMBL" id="JBEXRX010000283">
    <property type="protein sequence ID" value="MEU0157002.1"/>
    <property type="molecule type" value="Genomic_DNA"/>
</dbReference>
<feature type="signal peptide" evidence="2">
    <location>
        <begin position="1"/>
        <end position="24"/>
    </location>
</feature>
<proteinExistence type="predicted"/>
<evidence type="ECO:0008006" key="5">
    <source>
        <dbReference type="Google" id="ProtNLM"/>
    </source>
</evidence>
<evidence type="ECO:0000313" key="3">
    <source>
        <dbReference type="EMBL" id="MEU0157002.1"/>
    </source>
</evidence>
<dbReference type="Proteomes" id="UP001550348">
    <property type="component" value="Unassembled WGS sequence"/>
</dbReference>
<sequence length="211" mass="22126">MLAAMARRLAASVALLAVLAPTAACDPAPATGESTPTPPATALVAPTPTDGGAARKLRDRYAATQRLAGLAEKPAYKDEKLDSDRVACGRPLPLLNRRLVAVTHVFGTPDGTAPEEFVELTQETVVYPTDLVAAEAVRQLFDLLETCDRDVEAGQVTDEHTAADQPAAVGVPGRAVTATMKLPDGTPFPHRYGCLHHGRVVQCATGEGLRA</sequence>
<evidence type="ECO:0000313" key="4">
    <source>
        <dbReference type="Proteomes" id="UP001550348"/>
    </source>
</evidence>
<comment type="caution">
    <text evidence="3">The sequence shown here is derived from an EMBL/GenBank/DDBJ whole genome shotgun (WGS) entry which is preliminary data.</text>
</comment>
<evidence type="ECO:0000256" key="1">
    <source>
        <dbReference type="SAM" id="MobiDB-lite"/>
    </source>
</evidence>
<name>A0ABV2VYD8_9ACTN</name>